<sequence>MRDNRNAAGIARRSFLRRSVGSASVVGMAGIAGCFGDSGGTNEDAPGADGEMIMKTASETTAAYSMSQVISSAVSQNSDVTVDARPSQGTNRNVSEVVQGKTEIAYIQNWTANKIRQGEKPFGDLDKQPYQVFHLYDLAWFLASANDGWTSVTDIESDSTVSPTPSGSGTAEMLTHALDFAVDDYERTSVSYGDQAGAMSEGRLDVGAATYVNLSIEPSWLQQMKSTTSLRVLDWPDNVVSELQDDPAIVVSDIDMSQFEDYAHTPDTLSTPTLAYNFIVREDHDYDTLYSFLETLWEQRKGLKEQTGLLAPLSEGNAWVKNTYTGIPFHPAAADFYQEKGIWSDKFERGKEQ</sequence>
<gene>
    <name evidence="1" type="ORF">SAMN04487950_3815</name>
</gene>
<dbReference type="AlphaFoldDB" id="A0A1I4HTZ0"/>
<dbReference type="Pfam" id="PF16868">
    <property type="entry name" value="NMT1_3"/>
    <property type="match status" value="1"/>
</dbReference>
<proteinExistence type="predicted"/>
<dbReference type="EMBL" id="FOTC01000006">
    <property type="protein sequence ID" value="SFL45217.1"/>
    <property type="molecule type" value="Genomic_DNA"/>
</dbReference>
<dbReference type="PANTHER" id="PTHR42941">
    <property type="entry name" value="SLL1037 PROTEIN"/>
    <property type="match status" value="1"/>
</dbReference>
<dbReference type="STRING" id="553466.SAMN04487950_3815"/>
<dbReference type="PANTHER" id="PTHR42941:SF1">
    <property type="entry name" value="SLL1037 PROTEIN"/>
    <property type="match status" value="1"/>
</dbReference>
<reference evidence="2" key="1">
    <citation type="submission" date="2016-10" db="EMBL/GenBank/DDBJ databases">
        <authorList>
            <person name="Varghese N."/>
            <person name="Submissions S."/>
        </authorList>
    </citation>
    <scope>NUCLEOTIDE SEQUENCE [LARGE SCALE GENOMIC DNA]</scope>
    <source>
        <strain evidence="2">CGMCC 1.7738</strain>
    </source>
</reference>
<dbReference type="Proteomes" id="UP000199607">
    <property type="component" value="Unassembled WGS sequence"/>
</dbReference>
<accession>A0A1I4HTZ0</accession>
<keyword evidence="2" id="KW-1185">Reference proteome</keyword>
<evidence type="ECO:0000313" key="1">
    <source>
        <dbReference type="EMBL" id="SFL45217.1"/>
    </source>
</evidence>
<dbReference type="PROSITE" id="PS51257">
    <property type="entry name" value="PROKAR_LIPOPROTEIN"/>
    <property type="match status" value="1"/>
</dbReference>
<evidence type="ECO:0000313" key="2">
    <source>
        <dbReference type="Proteomes" id="UP000199607"/>
    </source>
</evidence>
<dbReference type="InterPro" id="IPR011852">
    <property type="entry name" value="TRAP_TAXI"/>
</dbReference>
<protein>
    <recommendedName>
        <fullName evidence="3">TRAP transporter solute receptor, TAXI family</fullName>
    </recommendedName>
</protein>
<evidence type="ECO:0008006" key="3">
    <source>
        <dbReference type="Google" id="ProtNLM"/>
    </source>
</evidence>
<name>A0A1I4HTZ0_9EURY</name>
<organism evidence="1 2">
    <name type="scientific">Halogranum rubrum</name>
    <dbReference type="NCBI Taxonomy" id="553466"/>
    <lineage>
        <taxon>Archaea</taxon>
        <taxon>Methanobacteriati</taxon>
        <taxon>Methanobacteriota</taxon>
        <taxon>Stenosarchaea group</taxon>
        <taxon>Halobacteria</taxon>
        <taxon>Halobacteriales</taxon>
        <taxon>Haloferacaceae</taxon>
    </lineage>
</organism>
<dbReference type="SUPFAM" id="SSF53850">
    <property type="entry name" value="Periplasmic binding protein-like II"/>
    <property type="match status" value="1"/>
</dbReference>
<dbReference type="Gene3D" id="3.40.190.10">
    <property type="entry name" value="Periplasmic binding protein-like II"/>
    <property type="match status" value="2"/>
</dbReference>